<evidence type="ECO:0000256" key="1">
    <source>
        <dbReference type="SAM" id="MobiDB-lite"/>
    </source>
</evidence>
<feature type="region of interest" description="Disordered" evidence="1">
    <location>
        <begin position="152"/>
        <end position="172"/>
    </location>
</feature>
<sequence>MAEPLKSLPQPSAREPLHTRRYDFRGFRRADGLFDIEGRMVDTKDYAFPNDWRGTVAPGEAVHDMIIRLTLDDHFTVQDIAVVTAASPFEICGHITPAFHALKGATVAKGWSRTLRNQFSGTHGCTHHVEMLRAMGTVAFQTIYGYREKAKRDAGITKRDGPPADTTAGKRPGFIDTCHALASDGDVVRSHWPQFYQPPADGERDRAD</sequence>
<proteinExistence type="predicted"/>
<dbReference type="Pfam" id="PF11136">
    <property type="entry name" value="DUF2889"/>
    <property type="match status" value="1"/>
</dbReference>
<organism evidence="2 3">
    <name type="scientific">Dongia rigui</name>
    <dbReference type="NCBI Taxonomy" id="940149"/>
    <lineage>
        <taxon>Bacteria</taxon>
        <taxon>Pseudomonadati</taxon>
        <taxon>Pseudomonadota</taxon>
        <taxon>Alphaproteobacteria</taxon>
        <taxon>Rhodospirillales</taxon>
        <taxon>Dongiaceae</taxon>
        <taxon>Dongia</taxon>
    </lineage>
</organism>
<protein>
    <submittedName>
        <fullName evidence="2">DUF2889 domain-containing protein</fullName>
    </submittedName>
</protein>
<comment type="caution">
    <text evidence="2">The sequence shown here is derived from an EMBL/GenBank/DDBJ whole genome shotgun (WGS) entry which is preliminary data.</text>
</comment>
<name>A0ABU5DZN4_9PROT</name>
<gene>
    <name evidence="2" type="ORF">SMD31_12585</name>
</gene>
<reference evidence="2 3" key="1">
    <citation type="journal article" date="2013" name="Antonie Van Leeuwenhoek">
        <title>Dongia rigui sp. nov., isolated from freshwater of a large wetland in Korea.</title>
        <authorList>
            <person name="Baik K.S."/>
            <person name="Hwang Y.M."/>
            <person name="Choi J.S."/>
            <person name="Kwon J."/>
            <person name="Seong C.N."/>
        </authorList>
    </citation>
    <scope>NUCLEOTIDE SEQUENCE [LARGE SCALE GENOMIC DNA]</scope>
    <source>
        <strain evidence="2 3">04SU4-P</strain>
    </source>
</reference>
<dbReference type="RefSeq" id="WP_320501245.1">
    <property type="nucleotide sequence ID" value="NZ_JAXCLX010000002.1"/>
</dbReference>
<evidence type="ECO:0000313" key="2">
    <source>
        <dbReference type="EMBL" id="MDY0872771.1"/>
    </source>
</evidence>
<dbReference type="Proteomes" id="UP001271769">
    <property type="component" value="Unassembled WGS sequence"/>
</dbReference>
<accession>A0ABU5DZN4</accession>
<feature type="compositionally biased region" description="Basic and acidic residues" evidence="1">
    <location>
        <begin position="152"/>
        <end position="162"/>
    </location>
</feature>
<dbReference type="InterPro" id="IPR021312">
    <property type="entry name" value="DUF2889"/>
</dbReference>
<dbReference type="EMBL" id="JAXCLX010000002">
    <property type="protein sequence ID" value="MDY0872771.1"/>
    <property type="molecule type" value="Genomic_DNA"/>
</dbReference>
<evidence type="ECO:0000313" key="3">
    <source>
        <dbReference type="Proteomes" id="UP001271769"/>
    </source>
</evidence>
<keyword evidence="3" id="KW-1185">Reference proteome</keyword>